<dbReference type="Pfam" id="PF13567">
    <property type="entry name" value="DUF4131"/>
    <property type="match status" value="1"/>
</dbReference>
<feature type="transmembrane region" description="Helical" evidence="6">
    <location>
        <begin position="396"/>
        <end position="422"/>
    </location>
</feature>
<dbReference type="CDD" id="cd07731">
    <property type="entry name" value="ComA-like_MBL-fold"/>
    <property type="match status" value="1"/>
</dbReference>
<dbReference type="InterPro" id="IPR001279">
    <property type="entry name" value="Metallo-B-lactamas"/>
</dbReference>
<evidence type="ECO:0000313" key="8">
    <source>
        <dbReference type="EMBL" id="CUS05161.2"/>
    </source>
</evidence>
<dbReference type="KEGG" id="pbf:CFX0092_A3283"/>
<proteinExistence type="predicted"/>
<dbReference type="Gene3D" id="3.60.15.10">
    <property type="entry name" value="Ribonuclease Z/Hydroxyacylglutathione hydrolase-like"/>
    <property type="match status" value="1"/>
</dbReference>
<dbReference type="Proteomes" id="UP000215027">
    <property type="component" value="Chromosome I"/>
</dbReference>
<dbReference type="SMART" id="SM00849">
    <property type="entry name" value="Lactamase_B"/>
    <property type="match status" value="1"/>
</dbReference>
<comment type="subcellular location">
    <subcellularLocation>
        <location evidence="1">Cell membrane</location>
        <topology evidence="1">Multi-pass membrane protein</topology>
    </subcellularLocation>
</comment>
<dbReference type="InterPro" id="IPR036866">
    <property type="entry name" value="RibonucZ/Hydroxyglut_hydro"/>
</dbReference>
<protein>
    <submittedName>
        <fullName evidence="8">Competence protein ComEC</fullName>
    </submittedName>
</protein>
<dbReference type="InterPro" id="IPR035681">
    <property type="entry name" value="ComA-like_MBL"/>
</dbReference>
<sequence>MRSPIAAQLPRSATAAPAVDSRFYLAPVGGIGWLAGIWLAARLDLPVVAWLAVALPVIAGAILWWRRGRVGLALAACGAMALGGARYVASLPVLSPAIVQYYNGAQDVVILGRVMAEPERDDHRARLRIAASELVSDGRARPVAGALLVETNRYPAIPYGATVRLRGDLDAPIATGSPSYAAYLERQGLGSLMSFPAVEIVATGGGSPLYRAMLGLKARGRAAIVAALPEPHAALLTGILLGDDSGLPRDLTDDFRATGMTHIIAISGFNIAVIIGLLDLLTAPALPRRTAAVVIMILIFAYAALVGATASVVRAAIMGATYLAGLRLLGRPSLAVAGLFTAAFLMTLAGPNTLWDVGFQLSFAATLGLMLFAGPWSRRVDRGVAALFAADTRPWIAKWTTELLIVTLAAQVLTVPLLLYHFGRFSPASLPANLLALPVQPLVMFTGGLTMVAGAVWPAAGPIVAPPAWLFLDYTIGVIHLLARLPGASLPLTLSGTGLVAVYALIAAGVGLAAVARRPTVAVSLRRPTTGRILAGVVIIAVAAGLAVAWNAQRPDGRLHVAFLDVGQGDAILIQTPGGRQLLVDGGYTASDTLDQLGRHMPFWDRSIDLVIATHPDADHVAGLVEVVERYRIGGLITNGAVEANDSAYAALLAAAESRGVLVHPAQIGETVGLDEGVELRILHTAESPAAADDNEASVVARLTYGELSLLLTGDAEEAAEAGLLDSHTPLASVILKAGHHGADTSSSAAFLQAVAPQIVIISAGRENRYGHPHPAMLARAAAIGATVLRTDEYGTLEVTSDGARMWWSAEREAAPVP</sequence>
<evidence type="ECO:0000256" key="1">
    <source>
        <dbReference type="ARBA" id="ARBA00004651"/>
    </source>
</evidence>
<organism evidence="8 9">
    <name type="scientific">Candidatus Promineifilum breve</name>
    <dbReference type="NCBI Taxonomy" id="1806508"/>
    <lineage>
        <taxon>Bacteria</taxon>
        <taxon>Bacillati</taxon>
        <taxon>Chloroflexota</taxon>
        <taxon>Ardenticatenia</taxon>
        <taxon>Candidatus Promineifilales</taxon>
        <taxon>Candidatus Promineifilaceae</taxon>
        <taxon>Candidatus Promineifilum</taxon>
    </lineage>
</organism>
<feature type="transmembrane region" description="Helical" evidence="6">
    <location>
        <begin position="463"/>
        <end position="483"/>
    </location>
</feature>
<keyword evidence="4 6" id="KW-1133">Transmembrane helix</keyword>
<dbReference type="GO" id="GO:0030420">
    <property type="term" value="P:establishment of competence for transformation"/>
    <property type="evidence" value="ECO:0007669"/>
    <property type="project" value="InterPro"/>
</dbReference>
<dbReference type="OrthoDB" id="9761531at2"/>
<feature type="transmembrane region" description="Helical" evidence="6">
    <location>
        <begin position="262"/>
        <end position="281"/>
    </location>
</feature>
<feature type="transmembrane region" description="Helical" evidence="6">
    <location>
        <begin position="329"/>
        <end position="350"/>
    </location>
</feature>
<keyword evidence="5 6" id="KW-0472">Membrane</keyword>
<dbReference type="AlphaFoldDB" id="A0A160T4G4"/>
<dbReference type="InterPro" id="IPR004797">
    <property type="entry name" value="Competence_ComEC/Rec2"/>
</dbReference>
<evidence type="ECO:0000256" key="3">
    <source>
        <dbReference type="ARBA" id="ARBA00022692"/>
    </source>
</evidence>
<evidence type="ECO:0000259" key="7">
    <source>
        <dbReference type="SMART" id="SM00849"/>
    </source>
</evidence>
<dbReference type="InterPro" id="IPR052159">
    <property type="entry name" value="Competence_DNA_uptake"/>
</dbReference>
<dbReference type="InterPro" id="IPR004477">
    <property type="entry name" value="ComEC_N"/>
</dbReference>
<feature type="transmembrane region" description="Helical" evidence="6">
    <location>
        <begin position="47"/>
        <end position="65"/>
    </location>
</feature>
<dbReference type="InterPro" id="IPR025405">
    <property type="entry name" value="DUF4131"/>
</dbReference>
<feature type="transmembrane region" description="Helical" evidence="6">
    <location>
        <begin position="434"/>
        <end position="457"/>
    </location>
</feature>
<evidence type="ECO:0000256" key="5">
    <source>
        <dbReference type="ARBA" id="ARBA00023136"/>
    </source>
</evidence>
<feature type="transmembrane region" description="Helical" evidence="6">
    <location>
        <begin position="357"/>
        <end position="376"/>
    </location>
</feature>
<dbReference type="GO" id="GO:0005886">
    <property type="term" value="C:plasma membrane"/>
    <property type="evidence" value="ECO:0007669"/>
    <property type="project" value="UniProtKB-SubCell"/>
</dbReference>
<keyword evidence="2" id="KW-1003">Cell membrane</keyword>
<dbReference type="RefSeq" id="WP_095044408.1">
    <property type="nucleotide sequence ID" value="NZ_LN890655.1"/>
</dbReference>
<reference evidence="8" key="1">
    <citation type="submission" date="2016-01" db="EMBL/GenBank/DDBJ databases">
        <authorList>
            <person name="Mcilroy J.S."/>
            <person name="Karst M S."/>
            <person name="Albertsen M."/>
        </authorList>
    </citation>
    <scope>NUCLEOTIDE SEQUENCE</scope>
    <source>
        <strain evidence="8">Cfx-K</strain>
    </source>
</reference>
<gene>
    <name evidence="8" type="ORF">CFX0092_A3283</name>
</gene>
<feature type="transmembrane region" description="Helical" evidence="6">
    <location>
        <begin position="533"/>
        <end position="552"/>
    </location>
</feature>
<evidence type="ECO:0000256" key="4">
    <source>
        <dbReference type="ARBA" id="ARBA00022989"/>
    </source>
</evidence>
<dbReference type="NCBIfam" id="TIGR00360">
    <property type="entry name" value="ComEC_N-term"/>
    <property type="match status" value="1"/>
</dbReference>
<keyword evidence="9" id="KW-1185">Reference proteome</keyword>
<feature type="transmembrane region" description="Helical" evidence="6">
    <location>
        <begin position="293"/>
        <end position="317"/>
    </location>
</feature>
<name>A0A160T4G4_9CHLR</name>
<accession>A0A160T4G4</accession>
<dbReference type="Pfam" id="PF03772">
    <property type="entry name" value="Competence"/>
    <property type="match status" value="1"/>
</dbReference>
<dbReference type="PANTHER" id="PTHR30619">
    <property type="entry name" value="DNA INTERNALIZATION/COMPETENCE PROTEIN COMEC/REC2"/>
    <property type="match status" value="1"/>
</dbReference>
<feature type="transmembrane region" description="Helical" evidence="6">
    <location>
        <begin position="490"/>
        <end position="513"/>
    </location>
</feature>
<dbReference type="SUPFAM" id="SSF56281">
    <property type="entry name" value="Metallo-hydrolase/oxidoreductase"/>
    <property type="match status" value="1"/>
</dbReference>
<dbReference type="PANTHER" id="PTHR30619:SF1">
    <property type="entry name" value="RECOMBINATION PROTEIN 2"/>
    <property type="match status" value="1"/>
</dbReference>
<feature type="transmembrane region" description="Helical" evidence="6">
    <location>
        <begin position="21"/>
        <end position="41"/>
    </location>
</feature>
<feature type="domain" description="Metallo-beta-lactamase" evidence="7">
    <location>
        <begin position="568"/>
        <end position="766"/>
    </location>
</feature>
<evidence type="ECO:0000256" key="6">
    <source>
        <dbReference type="SAM" id="Phobius"/>
    </source>
</evidence>
<dbReference type="Pfam" id="PF00753">
    <property type="entry name" value="Lactamase_B"/>
    <property type="match status" value="1"/>
</dbReference>
<evidence type="ECO:0000313" key="9">
    <source>
        <dbReference type="Proteomes" id="UP000215027"/>
    </source>
</evidence>
<evidence type="ECO:0000256" key="2">
    <source>
        <dbReference type="ARBA" id="ARBA00022475"/>
    </source>
</evidence>
<keyword evidence="3 6" id="KW-0812">Transmembrane</keyword>
<dbReference type="NCBIfam" id="TIGR00361">
    <property type="entry name" value="ComEC_Rec2"/>
    <property type="match status" value="1"/>
</dbReference>
<dbReference type="EMBL" id="LN890655">
    <property type="protein sequence ID" value="CUS05161.2"/>
    <property type="molecule type" value="Genomic_DNA"/>
</dbReference>